<keyword evidence="6" id="KW-1185">Reference proteome</keyword>
<feature type="domain" description="Glycoside hydrolase family 65 central catalytic" evidence="2">
    <location>
        <begin position="830"/>
        <end position="1225"/>
    </location>
</feature>
<proteinExistence type="predicted"/>
<dbReference type="Gene3D" id="2.70.98.40">
    <property type="entry name" value="Glycoside hydrolase, family 65, N-terminal domain"/>
    <property type="match status" value="1"/>
</dbReference>
<feature type="domain" description="Glycoside hydrolase family 65 C-terminal" evidence="3">
    <location>
        <begin position="1235"/>
        <end position="1295"/>
    </location>
</feature>
<keyword evidence="1" id="KW-0326">Glycosidase</keyword>
<name>A0A172UUU9_9MYCO</name>
<dbReference type="GO" id="GO:0016757">
    <property type="term" value="F:glycosyltransferase activity"/>
    <property type="evidence" value="ECO:0007669"/>
    <property type="project" value="UniProtKB-ARBA"/>
</dbReference>
<gene>
    <name evidence="5" type="ORF">A7U43_10445</name>
</gene>
<evidence type="ECO:0000259" key="3">
    <source>
        <dbReference type="Pfam" id="PF03633"/>
    </source>
</evidence>
<dbReference type="InterPro" id="IPR008928">
    <property type="entry name" value="6-hairpin_glycosidase_sf"/>
</dbReference>
<evidence type="ECO:0000256" key="1">
    <source>
        <dbReference type="ARBA" id="ARBA00023295"/>
    </source>
</evidence>
<dbReference type="Pfam" id="PF03632">
    <property type="entry name" value="Glyco_hydro_65m"/>
    <property type="match status" value="1"/>
</dbReference>
<keyword evidence="1" id="KW-0378">Hydrolase</keyword>
<dbReference type="SUPFAM" id="SSF56784">
    <property type="entry name" value="HAD-like"/>
    <property type="match status" value="2"/>
</dbReference>
<dbReference type="Pfam" id="PF03633">
    <property type="entry name" value="Glyco_hydro_65C"/>
    <property type="match status" value="1"/>
</dbReference>
<dbReference type="InterPro" id="IPR003337">
    <property type="entry name" value="Trehalose_PPase"/>
</dbReference>
<feature type="domain" description="Glycoside hydrolase family 65 N-terminal" evidence="4">
    <location>
        <begin position="522"/>
        <end position="775"/>
    </location>
</feature>
<evidence type="ECO:0000259" key="4">
    <source>
        <dbReference type="Pfam" id="PF03636"/>
    </source>
</evidence>
<dbReference type="SUPFAM" id="SSF48208">
    <property type="entry name" value="Six-hairpin glycosidases"/>
    <property type="match status" value="1"/>
</dbReference>
<dbReference type="InterPro" id="IPR012341">
    <property type="entry name" value="6hp_glycosidase-like_sf"/>
</dbReference>
<dbReference type="NCBIfam" id="TIGR01509">
    <property type="entry name" value="HAD-SF-IA-v3"/>
    <property type="match status" value="1"/>
</dbReference>
<dbReference type="GO" id="GO:0030246">
    <property type="term" value="F:carbohydrate binding"/>
    <property type="evidence" value="ECO:0007669"/>
    <property type="project" value="InterPro"/>
</dbReference>
<dbReference type="STRING" id="1682113.A7U43_10445"/>
<dbReference type="SUPFAM" id="SSF74650">
    <property type="entry name" value="Galactose mutarotase-like"/>
    <property type="match status" value="1"/>
</dbReference>
<dbReference type="Proteomes" id="UP000077143">
    <property type="component" value="Chromosome"/>
</dbReference>
<dbReference type="InterPro" id="IPR005195">
    <property type="entry name" value="Glyco_hydro_65_M"/>
</dbReference>
<dbReference type="InterPro" id="IPR037018">
    <property type="entry name" value="GH65_N"/>
</dbReference>
<dbReference type="Pfam" id="PF02358">
    <property type="entry name" value="Trehalose_PPase"/>
    <property type="match status" value="1"/>
</dbReference>
<dbReference type="Gene3D" id="1.10.150.240">
    <property type="entry name" value="Putative phosphatase, domain 2"/>
    <property type="match status" value="1"/>
</dbReference>
<sequence>MIDPRHHDGVLFDLDGVVTDTAKLHQRAWKALFDSFLAERPPLPHEDHGPFTAEDYRGHVDGKPRADGIRDFLTSRGIALVPGEATDRTVAELAGRKQQLYLGLLDGGVTAVDSTIALVRRLSDVGIASAVYSSSKNCERVLRAAGVLDLFAVRVDGETADMLGLPGKPHPALLLEAARRLGVRPDRCVIADDAASGTRAGHAGGFALVVGIALYGNGAQLTAAGADTAVCDVADIDVRTGDRRASALPDALDSLAQIEPVLAGRRAAIVIDFDATLSDLVEDPVDATLVAGADETLRALSLVCPVAIVSGRALDDVRARVGVPGLWYAGSHGLDLAGPDGRVYRTELGTGSVQPLRDAAAELRCTLGDIRGTLLEEQPFAVAVHYRNVAPEKLTHVLSVARAVGQRHGLRVTYARMMVELRPDVMWDRGAAVTSIAGRLQLPAAFTPIYIGDDVTDEDGFDAVKLTGIGILVRHDEDQERSSTAQFTLSAPSRVVALLARLTRLLQAGSPADDRHWRLEFEGYRPASERLREVLCTVGNGYAGTRGAAPECPIGPAHYAGTYVAGLYNRLTDTIAGKTVSNESLVNLPNWLPLTIRPQGGRWFDVDDCELLSYRQTMNIGRAEHIRELRYRDAAGRQTAVTQRRFVSMHNPHIGALRTDIRAENWSGTIEIRSTIDATVSNSGVQRYQLLSGQHLCSITVTEAADGTVVVGARTTQSQTPVAVATRTSVWQADRRVPNTAQFLGDPATAGHIVSTDISADRPLTVEKVAAIFTGHDRALSAPQEAASELVTEAGRYGDLLEDHATIWSQLWTSFDIDLPGSPDRLTILRLHIMHLLQSVSGHSADIDTGIPARGLHGEAYRGHIFWDELFIVPVLTLRLPQVSRALLGYRYRRLDQARRNAAAAGYAGAMYPWQSGSDGSEQSQRLHLNPLSGHWNPDASHLAHHIGSAVAYNVWHYYQITGDRQYLLDHGAETLIEVARFWSSRAQFDADRQRYVINGVIGPDEFHSGYPQRPHEGIDNNAYTNVMAVWVILRALDALAALPLPDRLNLLERLDVSNSDLAQWDSVSRYMFVPFHDGVISQFEGYQDLRELDWERYRSRYGDIGRLDRILEAENDDINRYRAAKQADTLMLFYLFSADELRELFAHLGYEFRPQQIPRTIDYYLNRTSHGSTLSAVVHSWVLARGDRDQALHYFQRVLDSDVTDSQGGSTTEGIHLAAMAGSIDLLQRCFSGLETRGDRLVLGPMWPESAGELTYSLWYRGHRLHLSICGRTAEVTADPSGASTIEVECRGRIQRLSSGQTIQVR</sequence>
<dbReference type="InterPro" id="IPR005194">
    <property type="entry name" value="Glyco_hydro_65_C"/>
</dbReference>
<dbReference type="KEGG" id="madi:A7U43_10445"/>
<dbReference type="FunFam" id="1.50.10.10:FF:000053">
    <property type="entry name" value="Putative glycosyl hydrolase"/>
    <property type="match status" value="1"/>
</dbReference>
<dbReference type="Gene3D" id="2.60.420.10">
    <property type="entry name" value="Maltose phosphorylase, domain 3"/>
    <property type="match status" value="1"/>
</dbReference>
<dbReference type="GO" id="GO:0004553">
    <property type="term" value="F:hydrolase activity, hydrolyzing O-glycosyl compounds"/>
    <property type="evidence" value="ECO:0007669"/>
    <property type="project" value="TreeGrafter"/>
</dbReference>
<evidence type="ECO:0000313" key="5">
    <source>
        <dbReference type="EMBL" id="ANE82803.1"/>
    </source>
</evidence>
<dbReference type="Pfam" id="PF00702">
    <property type="entry name" value="Hydrolase"/>
    <property type="match status" value="1"/>
</dbReference>
<dbReference type="Gene3D" id="3.40.50.1000">
    <property type="entry name" value="HAD superfamily/HAD-like"/>
    <property type="match status" value="2"/>
</dbReference>
<reference evidence="5 6" key="1">
    <citation type="submission" date="2016-05" db="EMBL/GenBank/DDBJ databases">
        <title>Complete genome sequence of a phthalic acid esters degrading Mycobacterium sp. YC-RL4.</title>
        <authorList>
            <person name="Ren L."/>
            <person name="Fan S."/>
            <person name="Ruth N."/>
            <person name="Jia Y."/>
            <person name="Wang J."/>
            <person name="Qiao C."/>
        </authorList>
    </citation>
    <scope>NUCLEOTIDE SEQUENCE [LARGE SCALE GENOMIC DNA]</scope>
    <source>
        <strain evidence="5 6">YC-RL4</strain>
    </source>
</reference>
<dbReference type="InterPro" id="IPR023214">
    <property type="entry name" value="HAD_sf"/>
</dbReference>
<dbReference type="InterPro" id="IPR005196">
    <property type="entry name" value="Glyco_hydro_65_N"/>
</dbReference>
<dbReference type="InterPro" id="IPR006439">
    <property type="entry name" value="HAD-SF_hydro_IA"/>
</dbReference>
<dbReference type="Gene3D" id="3.30.70.1020">
    <property type="entry name" value="Trehalose-6-phosphate phosphatase related protein, domain 2"/>
    <property type="match status" value="1"/>
</dbReference>
<dbReference type="InterPro" id="IPR023198">
    <property type="entry name" value="PGP-like_dom2"/>
</dbReference>
<dbReference type="InterPro" id="IPR036412">
    <property type="entry name" value="HAD-like_sf"/>
</dbReference>
<organism evidence="5 6">
    <name type="scientific">Mycobacterium adipatum</name>
    <dbReference type="NCBI Taxonomy" id="1682113"/>
    <lineage>
        <taxon>Bacteria</taxon>
        <taxon>Bacillati</taxon>
        <taxon>Actinomycetota</taxon>
        <taxon>Actinomycetes</taxon>
        <taxon>Mycobacteriales</taxon>
        <taxon>Mycobacteriaceae</taxon>
        <taxon>Mycobacterium</taxon>
    </lineage>
</organism>
<dbReference type="GO" id="GO:0005992">
    <property type="term" value="P:trehalose biosynthetic process"/>
    <property type="evidence" value="ECO:0007669"/>
    <property type="project" value="InterPro"/>
</dbReference>
<dbReference type="EMBL" id="CP015596">
    <property type="protein sequence ID" value="ANE82803.1"/>
    <property type="molecule type" value="Genomic_DNA"/>
</dbReference>
<accession>A0A172UUU9</accession>
<evidence type="ECO:0000259" key="2">
    <source>
        <dbReference type="Pfam" id="PF03632"/>
    </source>
</evidence>
<protein>
    <submittedName>
        <fullName evidence="5">Trehalose-phosphatase</fullName>
    </submittedName>
</protein>
<evidence type="ECO:0000313" key="6">
    <source>
        <dbReference type="Proteomes" id="UP000077143"/>
    </source>
</evidence>
<dbReference type="Gene3D" id="1.50.10.10">
    <property type="match status" value="1"/>
</dbReference>
<dbReference type="Pfam" id="PF03636">
    <property type="entry name" value="Glyco_hydro_65N"/>
    <property type="match status" value="1"/>
</dbReference>
<dbReference type="InterPro" id="IPR011013">
    <property type="entry name" value="Gal_mutarotase_sf_dom"/>
</dbReference>
<dbReference type="SFLD" id="SFLDS00003">
    <property type="entry name" value="Haloacid_Dehalogenase"/>
    <property type="match status" value="1"/>
</dbReference>
<dbReference type="PANTHER" id="PTHR11051">
    <property type="entry name" value="GLYCOSYL HYDROLASE-RELATED"/>
    <property type="match status" value="1"/>
</dbReference>
<dbReference type="PANTHER" id="PTHR11051:SF8">
    <property type="entry name" value="PROTEIN-GLUCOSYLGALACTOSYLHYDROXYLYSINE GLUCOSIDASE"/>
    <property type="match status" value="1"/>
</dbReference>
<dbReference type="SFLD" id="SFLDG01129">
    <property type="entry name" value="C1.5:_HAD__Beta-PGM__Phosphata"/>
    <property type="match status" value="1"/>
</dbReference>
<dbReference type="NCBIfam" id="TIGR00685">
    <property type="entry name" value="T6PP"/>
    <property type="match status" value="1"/>
</dbReference>